<accession>A0ACC2BVA8</accession>
<proteinExistence type="predicted"/>
<evidence type="ECO:0000313" key="1">
    <source>
        <dbReference type="EMBL" id="KAJ7533312.1"/>
    </source>
</evidence>
<name>A0ACC2BVA8_DIPCM</name>
<reference evidence="2" key="1">
    <citation type="journal article" date="2024" name="Proc. Natl. Acad. Sci. U.S.A.">
        <title>Extraordinary preservation of gene collinearity over three hundred million years revealed in homosporous lycophytes.</title>
        <authorList>
            <person name="Li C."/>
            <person name="Wickell D."/>
            <person name="Kuo L.Y."/>
            <person name="Chen X."/>
            <person name="Nie B."/>
            <person name="Liao X."/>
            <person name="Peng D."/>
            <person name="Ji J."/>
            <person name="Jenkins J."/>
            <person name="Williams M."/>
            <person name="Shu S."/>
            <person name="Plott C."/>
            <person name="Barry K."/>
            <person name="Rajasekar S."/>
            <person name="Grimwood J."/>
            <person name="Han X."/>
            <person name="Sun S."/>
            <person name="Hou Z."/>
            <person name="He W."/>
            <person name="Dai G."/>
            <person name="Sun C."/>
            <person name="Schmutz J."/>
            <person name="Leebens-Mack J.H."/>
            <person name="Li F.W."/>
            <person name="Wang L."/>
        </authorList>
    </citation>
    <scope>NUCLEOTIDE SEQUENCE [LARGE SCALE GENOMIC DNA]</scope>
    <source>
        <strain evidence="2">cv. PW_Plant_1</strain>
    </source>
</reference>
<comment type="caution">
    <text evidence="1">The sequence shown here is derived from an EMBL/GenBank/DDBJ whole genome shotgun (WGS) entry which is preliminary data.</text>
</comment>
<evidence type="ECO:0000313" key="2">
    <source>
        <dbReference type="Proteomes" id="UP001162992"/>
    </source>
</evidence>
<sequence length="234" mass="27219">MERFAKFFWEFKFKTSYFYFLGVLAVFAAQDVIADGNVTLDSMTIHQTHEWFGKKPTIYFRCKGEEKVFLPDVKEKYHLYTFIGEESFQPLTVLEGQRCKRCGLYEEDHVLRDDVFDEWEFCPASFTPAPEGRYVHVKENEFNASFLCSKCHDSNSDSSSTLPSEAHNHQSAKGKVSGITVLLIFFGVLLISAVGTVAYILWRKKLREEQHARFIRMFEDDEDFDAEFGFKSEL</sequence>
<protein>
    <submittedName>
        <fullName evidence="1">Uncharacterized protein</fullName>
    </submittedName>
</protein>
<keyword evidence="2" id="KW-1185">Reference proteome</keyword>
<organism evidence="1 2">
    <name type="scientific">Diphasiastrum complanatum</name>
    <name type="common">Issler's clubmoss</name>
    <name type="synonym">Lycopodium complanatum</name>
    <dbReference type="NCBI Taxonomy" id="34168"/>
    <lineage>
        <taxon>Eukaryota</taxon>
        <taxon>Viridiplantae</taxon>
        <taxon>Streptophyta</taxon>
        <taxon>Embryophyta</taxon>
        <taxon>Tracheophyta</taxon>
        <taxon>Lycopodiopsida</taxon>
        <taxon>Lycopodiales</taxon>
        <taxon>Lycopodiaceae</taxon>
        <taxon>Lycopodioideae</taxon>
        <taxon>Diphasiastrum</taxon>
    </lineage>
</organism>
<dbReference type="Proteomes" id="UP001162992">
    <property type="component" value="Chromosome 13"/>
</dbReference>
<gene>
    <name evidence="1" type="ORF">O6H91_13G042800</name>
</gene>
<dbReference type="EMBL" id="CM055104">
    <property type="protein sequence ID" value="KAJ7533312.1"/>
    <property type="molecule type" value="Genomic_DNA"/>
</dbReference>